<dbReference type="EMBL" id="BK015712">
    <property type="protein sequence ID" value="DAE21466.1"/>
    <property type="molecule type" value="Genomic_DNA"/>
</dbReference>
<sequence>MSEAEKECSKLMQVHLWLSELRDKYDFSVPKSITYPEGVCVDEGVSLFNSKVCSFVSVEDWSSERLEKEGVFPDCVCVDLDQYGNLPLVMYEVLKKVSVAECKDVLVGLPVWVMEENDEDKN</sequence>
<organism evidence="1">
    <name type="scientific">Myoviridae sp. ctgXL3</name>
    <dbReference type="NCBI Taxonomy" id="2826681"/>
    <lineage>
        <taxon>Viruses</taxon>
        <taxon>Duplodnaviria</taxon>
        <taxon>Heunggongvirae</taxon>
        <taxon>Uroviricota</taxon>
        <taxon>Caudoviricetes</taxon>
    </lineage>
</organism>
<proteinExistence type="predicted"/>
<protein>
    <submittedName>
        <fullName evidence="1">Uncharacterized protein</fullName>
    </submittedName>
</protein>
<evidence type="ECO:0000313" key="1">
    <source>
        <dbReference type="EMBL" id="DAE21466.1"/>
    </source>
</evidence>
<name>A0A8S5QR28_9CAUD</name>
<reference evidence="1" key="1">
    <citation type="journal article" date="2021" name="Proc. Natl. Acad. Sci. U.S.A.">
        <title>A Catalog of Tens of Thousands of Viruses from Human Metagenomes Reveals Hidden Associations with Chronic Diseases.</title>
        <authorList>
            <person name="Tisza M.J."/>
            <person name="Buck C.B."/>
        </authorList>
    </citation>
    <scope>NUCLEOTIDE SEQUENCE</scope>
    <source>
        <strain evidence="1">CtgXL3</strain>
    </source>
</reference>
<accession>A0A8S5QR28</accession>